<dbReference type="AlphaFoldDB" id="A0A6N6VJU9"/>
<keyword evidence="2" id="KW-1185">Reference proteome</keyword>
<proteinExistence type="predicted"/>
<sequence>MPLISIACGTGRLPQASVLQALADIWRERGIVSVWGPAYAPEADACILHIDRTRLEPTDVPPPPRGLRAINGSILDISKRLFSVLEVYPGSDWSGQVIVKTNLNHFGLPELRGNHPAQRALDRLRMRIADISWHIARTLPDRTYPVLPSIRHVPRWVWDNPRYIVEKFMPEKDGDLYCLRGWMFLGPVSYGWRLFSTDPLVKTGTMVRYEFITEVPGELVELRNRTKFDFGKFDYVMHDGKPIVLDLNKTPAYSGDPASPRLHKLAEGIEGFLP</sequence>
<comment type="caution">
    <text evidence="1">The sequence shown here is derived from an EMBL/GenBank/DDBJ whole genome shotgun (WGS) entry which is preliminary data.</text>
</comment>
<evidence type="ECO:0000313" key="2">
    <source>
        <dbReference type="Proteomes" id="UP000468901"/>
    </source>
</evidence>
<dbReference type="Proteomes" id="UP000468901">
    <property type="component" value="Unassembled WGS sequence"/>
</dbReference>
<name>A0A6N6VJU9_9HYPH</name>
<organism evidence="1 2">
    <name type="scientific">Parvibaculum sedimenti</name>
    <dbReference type="NCBI Taxonomy" id="2608632"/>
    <lineage>
        <taxon>Bacteria</taxon>
        <taxon>Pseudomonadati</taxon>
        <taxon>Pseudomonadota</taxon>
        <taxon>Alphaproteobacteria</taxon>
        <taxon>Hyphomicrobiales</taxon>
        <taxon>Parvibaculaceae</taxon>
        <taxon>Parvibaculum</taxon>
    </lineage>
</organism>
<dbReference type="EMBL" id="WESC01000004">
    <property type="protein sequence ID" value="KAB7741341.1"/>
    <property type="molecule type" value="Genomic_DNA"/>
</dbReference>
<evidence type="ECO:0008006" key="3">
    <source>
        <dbReference type="Google" id="ProtNLM"/>
    </source>
</evidence>
<evidence type="ECO:0000313" key="1">
    <source>
        <dbReference type="EMBL" id="KAB7741341.1"/>
    </source>
</evidence>
<gene>
    <name evidence="1" type="ORF">F2P47_06255</name>
</gene>
<protein>
    <recommendedName>
        <fullName evidence="3">ATP-grasp domain-containing protein</fullName>
    </recommendedName>
</protein>
<accession>A0A6N6VJU9</accession>
<reference evidence="1 2" key="1">
    <citation type="submission" date="2019-09" db="EMBL/GenBank/DDBJ databases">
        <title>Parvibaculum sedimenti sp. nov., isolated from sediment.</title>
        <authorList>
            <person name="Wang Y."/>
        </authorList>
    </citation>
    <scope>NUCLEOTIDE SEQUENCE [LARGE SCALE GENOMIC DNA]</scope>
    <source>
        <strain evidence="1 2">HXT-9</strain>
    </source>
</reference>
<dbReference type="RefSeq" id="WP_152215333.1">
    <property type="nucleotide sequence ID" value="NZ_WESC01000004.1"/>
</dbReference>